<dbReference type="InterPro" id="IPR002177">
    <property type="entry name" value="DPS_DNA-bd"/>
</dbReference>
<dbReference type="Gene3D" id="1.20.1260.10">
    <property type="match status" value="1"/>
</dbReference>
<dbReference type="RefSeq" id="WP_092694799.1">
    <property type="nucleotide sequence ID" value="NZ_FNBK01000017.1"/>
</dbReference>
<dbReference type="PANTHER" id="PTHR42932">
    <property type="entry name" value="GENERAL STRESS PROTEIN 20U"/>
    <property type="match status" value="1"/>
</dbReference>
<dbReference type="OrthoDB" id="8265at2157"/>
<evidence type="ECO:0000259" key="3">
    <source>
        <dbReference type="Pfam" id="PF00210"/>
    </source>
</evidence>
<dbReference type="InterPro" id="IPR009078">
    <property type="entry name" value="Ferritin-like_SF"/>
</dbReference>
<evidence type="ECO:0000256" key="1">
    <source>
        <dbReference type="ARBA" id="ARBA00009497"/>
    </source>
</evidence>
<dbReference type="PRINTS" id="PR01346">
    <property type="entry name" value="HELNAPAPROT"/>
</dbReference>
<organism evidence="4 5">
    <name type="scientific">Halorientalis regularis</name>
    <dbReference type="NCBI Taxonomy" id="660518"/>
    <lineage>
        <taxon>Archaea</taxon>
        <taxon>Methanobacteriati</taxon>
        <taxon>Methanobacteriota</taxon>
        <taxon>Stenosarchaea group</taxon>
        <taxon>Halobacteria</taxon>
        <taxon>Halobacteriales</taxon>
        <taxon>Haloarculaceae</taxon>
        <taxon>Halorientalis</taxon>
    </lineage>
</organism>
<dbReference type="PANTHER" id="PTHR42932:SF1">
    <property type="entry name" value="GENERAL STRESS PROTEIN 20U"/>
    <property type="match status" value="1"/>
</dbReference>
<evidence type="ECO:0000313" key="5">
    <source>
        <dbReference type="Proteomes" id="UP000199076"/>
    </source>
</evidence>
<dbReference type="AlphaFoldDB" id="A0A1G7S4T5"/>
<feature type="domain" description="Ferritin/DPS" evidence="3">
    <location>
        <begin position="31"/>
        <end position="172"/>
    </location>
</feature>
<dbReference type="CDD" id="cd01043">
    <property type="entry name" value="DPS"/>
    <property type="match status" value="1"/>
</dbReference>
<comment type="similarity">
    <text evidence="1 2">Belongs to the Dps family.</text>
</comment>
<sequence length="181" mass="20351">MSTEKTVRKEFGEVEENALRLDQEKADQIVEALNDDLADAYVLYHQLRKHHWNVEGAEFRDIHIFLGEAAENVEAAADEIAERLQAIGGAPVSSMPNLSERAGVSPEDGDVYPIRTSLKNDLEMYGEVIESLREHVELATELGDHATAEILRQILVETEDDAHHLDHYLEDDTLVFETSAE</sequence>
<accession>A0A1G7S4T5</accession>
<proteinExistence type="inferred from homology"/>
<keyword evidence="4" id="KW-0238">DNA-binding</keyword>
<dbReference type="EMBL" id="FNBK01000017">
    <property type="protein sequence ID" value="SDG18003.1"/>
    <property type="molecule type" value="Genomic_DNA"/>
</dbReference>
<reference evidence="5" key="1">
    <citation type="submission" date="2016-10" db="EMBL/GenBank/DDBJ databases">
        <authorList>
            <person name="Varghese N."/>
            <person name="Submissions S."/>
        </authorList>
    </citation>
    <scope>NUCLEOTIDE SEQUENCE [LARGE SCALE GENOMIC DNA]</scope>
    <source>
        <strain evidence="5">IBRC-M 10760</strain>
    </source>
</reference>
<protein>
    <submittedName>
        <fullName evidence="4">DNA-binding ferritin-like protein (Oxidative damage protectant)</fullName>
    </submittedName>
</protein>
<keyword evidence="5" id="KW-1185">Reference proteome</keyword>
<dbReference type="STRING" id="660518.SAMN05216218_11730"/>
<evidence type="ECO:0000313" key="4">
    <source>
        <dbReference type="EMBL" id="SDG18003.1"/>
    </source>
</evidence>
<gene>
    <name evidence="4" type="ORF">SAMN05216218_11730</name>
</gene>
<dbReference type="GO" id="GO:0003677">
    <property type="term" value="F:DNA binding"/>
    <property type="evidence" value="ECO:0007669"/>
    <property type="project" value="UniProtKB-KW"/>
</dbReference>
<dbReference type="PIRSF" id="PIRSF005900">
    <property type="entry name" value="Dps"/>
    <property type="match status" value="1"/>
</dbReference>
<name>A0A1G7S4T5_9EURY</name>
<dbReference type="Pfam" id="PF00210">
    <property type="entry name" value="Ferritin"/>
    <property type="match status" value="1"/>
</dbReference>
<dbReference type="NCBIfam" id="NF041388">
    <property type="entry name" value="DNAstvprot_Halo"/>
    <property type="match status" value="1"/>
</dbReference>
<dbReference type="SUPFAM" id="SSF47240">
    <property type="entry name" value="Ferritin-like"/>
    <property type="match status" value="1"/>
</dbReference>
<dbReference type="InterPro" id="IPR008331">
    <property type="entry name" value="Ferritin_DPS_dom"/>
</dbReference>
<dbReference type="GO" id="GO:0008199">
    <property type="term" value="F:ferric iron binding"/>
    <property type="evidence" value="ECO:0007669"/>
    <property type="project" value="InterPro"/>
</dbReference>
<dbReference type="Proteomes" id="UP000199076">
    <property type="component" value="Unassembled WGS sequence"/>
</dbReference>
<dbReference type="InterPro" id="IPR054862">
    <property type="entry name" value="DNA_prot_starvation"/>
</dbReference>
<evidence type="ECO:0000256" key="2">
    <source>
        <dbReference type="RuleBase" id="RU003875"/>
    </source>
</evidence>
<dbReference type="InterPro" id="IPR012347">
    <property type="entry name" value="Ferritin-like"/>
</dbReference>